<dbReference type="InterPro" id="IPR050452">
    <property type="entry name" value="Metacaspase"/>
</dbReference>
<comment type="similarity">
    <text evidence="1">Belongs to the peptidase C14B family.</text>
</comment>
<gene>
    <name evidence="8" type="primary">MCA1</name>
    <name evidence="8" type="ORF">SNEC2469_LOCUS13679</name>
</gene>
<dbReference type="OrthoDB" id="3223806at2759"/>
<dbReference type="InterPro" id="IPR001876">
    <property type="entry name" value="Znf_RanBP2"/>
</dbReference>
<accession>A0A812SGU6</accession>
<sequence>MTSAAGSEASGSDIRRVAMGAANDKLASADDRFWQASAKDAPEMWSHVPATYVERIVPEQESLVDLQLPPCKVISHTVQMAADLEHRPGMLRTEARLAESAGSFNVGGTSNAKDLTPVQISRPLADTPQVHSQGFEPQSALTQKSEQPSHWTCSACEEPNKAVREQCNNCNAPRPPGSSATEVDTKAAEPGRKKCLLIGINYYGSQNELHGCVDDVHRMLPVLEQLGFPHAEDDSSCRILLDSPEWRMDRRPTLANIRAGISWLVAGAQAGDTFFLHYSGHGGRMPRADGRGDWHETLCPVDMDEAGMLLDSELFASLVQPLPSGCRLTCILDACHSAGALDLPYIFMGTPENIKKALAGEAVQMAMSKSWLRDLERWEVAEDPTAFLADVASMGMGLWDMWRRYKTATSSNQNGFCADEPNNIGRAVGEVIAITGCASDQTSADVGDVHSEFDLKPSQGGGHLRVSRTSAGGALTSAFIEAMDASQGRVTYLNLLEHLRGRLADAGYSQVPQLASSLLLDLKQCFSLATSAQQGSTSAEDAPTWQGW</sequence>
<comment type="caution">
    <text evidence="8">The sequence shown here is derived from an EMBL/GenBank/DDBJ whole genome shotgun (WGS) entry which is preliminary data.</text>
</comment>
<dbReference type="InterPro" id="IPR036443">
    <property type="entry name" value="Znf_RanBP2_sf"/>
</dbReference>
<dbReference type="EMBL" id="CAJNJA010021860">
    <property type="protein sequence ID" value="CAE7482822.1"/>
    <property type="molecule type" value="Genomic_DNA"/>
</dbReference>
<dbReference type="PROSITE" id="PS50199">
    <property type="entry name" value="ZF_RANBP2_2"/>
    <property type="match status" value="1"/>
</dbReference>
<feature type="domain" description="RanBP2-type" evidence="7">
    <location>
        <begin position="147"/>
        <end position="176"/>
    </location>
</feature>
<dbReference type="GO" id="GO:0008270">
    <property type="term" value="F:zinc ion binding"/>
    <property type="evidence" value="ECO:0007669"/>
    <property type="project" value="UniProtKB-KW"/>
</dbReference>
<dbReference type="PANTHER" id="PTHR48104">
    <property type="entry name" value="METACASPASE-4"/>
    <property type="match status" value="1"/>
</dbReference>
<keyword evidence="4" id="KW-0862">Zinc</keyword>
<evidence type="ECO:0000256" key="4">
    <source>
        <dbReference type="ARBA" id="ARBA00022833"/>
    </source>
</evidence>
<dbReference type="InterPro" id="IPR029030">
    <property type="entry name" value="Caspase-like_dom_sf"/>
</dbReference>
<organism evidence="8 9">
    <name type="scientific">Symbiodinium necroappetens</name>
    <dbReference type="NCBI Taxonomy" id="1628268"/>
    <lineage>
        <taxon>Eukaryota</taxon>
        <taxon>Sar</taxon>
        <taxon>Alveolata</taxon>
        <taxon>Dinophyceae</taxon>
        <taxon>Suessiales</taxon>
        <taxon>Symbiodiniaceae</taxon>
        <taxon>Symbiodinium</taxon>
    </lineage>
</organism>
<evidence type="ECO:0000313" key="9">
    <source>
        <dbReference type="Proteomes" id="UP000601435"/>
    </source>
</evidence>
<evidence type="ECO:0000313" key="8">
    <source>
        <dbReference type="EMBL" id="CAE7482822.1"/>
    </source>
</evidence>
<protein>
    <submittedName>
        <fullName evidence="8">MCA1 protein</fullName>
    </submittedName>
</protein>
<keyword evidence="9" id="KW-1185">Reference proteome</keyword>
<dbReference type="SUPFAM" id="SSF90209">
    <property type="entry name" value="Ran binding protein zinc finger-like"/>
    <property type="match status" value="1"/>
</dbReference>
<name>A0A812SGU6_9DINO</name>
<dbReference type="InterPro" id="IPR011600">
    <property type="entry name" value="Pept_C14_caspase"/>
</dbReference>
<keyword evidence="2" id="KW-0479">Metal-binding</keyword>
<dbReference type="PANTHER" id="PTHR48104:SF30">
    <property type="entry name" value="METACASPASE-1"/>
    <property type="match status" value="1"/>
</dbReference>
<reference evidence="8" key="1">
    <citation type="submission" date="2021-02" db="EMBL/GenBank/DDBJ databases">
        <authorList>
            <person name="Dougan E. K."/>
            <person name="Rhodes N."/>
            <person name="Thang M."/>
            <person name="Chan C."/>
        </authorList>
    </citation>
    <scope>NUCLEOTIDE SEQUENCE</scope>
</reference>
<dbReference type="Gene3D" id="3.40.50.12660">
    <property type="match status" value="2"/>
</dbReference>
<dbReference type="SUPFAM" id="SSF52129">
    <property type="entry name" value="Caspase-like"/>
    <property type="match status" value="1"/>
</dbReference>
<keyword evidence="3 5" id="KW-0863">Zinc-finger</keyword>
<dbReference type="AlphaFoldDB" id="A0A812SGU6"/>
<evidence type="ECO:0000256" key="5">
    <source>
        <dbReference type="PROSITE-ProRule" id="PRU00322"/>
    </source>
</evidence>
<dbReference type="Pfam" id="PF00656">
    <property type="entry name" value="Peptidase_C14"/>
    <property type="match status" value="1"/>
</dbReference>
<evidence type="ECO:0000256" key="3">
    <source>
        <dbReference type="ARBA" id="ARBA00022771"/>
    </source>
</evidence>
<evidence type="ECO:0000256" key="1">
    <source>
        <dbReference type="ARBA" id="ARBA00009005"/>
    </source>
</evidence>
<evidence type="ECO:0000256" key="2">
    <source>
        <dbReference type="ARBA" id="ARBA00022723"/>
    </source>
</evidence>
<proteinExistence type="inferred from homology"/>
<feature type="compositionally biased region" description="Polar residues" evidence="6">
    <location>
        <begin position="129"/>
        <end position="147"/>
    </location>
</feature>
<evidence type="ECO:0000256" key="6">
    <source>
        <dbReference type="SAM" id="MobiDB-lite"/>
    </source>
</evidence>
<dbReference type="Proteomes" id="UP000601435">
    <property type="component" value="Unassembled WGS sequence"/>
</dbReference>
<evidence type="ECO:0000259" key="7">
    <source>
        <dbReference type="PROSITE" id="PS50199"/>
    </source>
</evidence>
<feature type="region of interest" description="Disordered" evidence="6">
    <location>
        <begin position="128"/>
        <end position="147"/>
    </location>
</feature>
<dbReference type="GO" id="GO:0005737">
    <property type="term" value="C:cytoplasm"/>
    <property type="evidence" value="ECO:0007669"/>
    <property type="project" value="TreeGrafter"/>
</dbReference>
<dbReference type="GO" id="GO:0004197">
    <property type="term" value="F:cysteine-type endopeptidase activity"/>
    <property type="evidence" value="ECO:0007669"/>
    <property type="project" value="InterPro"/>
</dbReference>
<dbReference type="GO" id="GO:0006508">
    <property type="term" value="P:proteolysis"/>
    <property type="evidence" value="ECO:0007669"/>
    <property type="project" value="InterPro"/>
</dbReference>
<dbReference type="PROSITE" id="PS01358">
    <property type="entry name" value="ZF_RANBP2_1"/>
    <property type="match status" value="1"/>
</dbReference>